<keyword evidence="3" id="KW-1185">Reference proteome</keyword>
<evidence type="ECO:0000313" key="2">
    <source>
        <dbReference type="EMBL" id="OWF43315.1"/>
    </source>
</evidence>
<dbReference type="PANTHER" id="PTHR45128">
    <property type="entry name" value="METHYLTRANSFERASE TYPE 11"/>
    <property type="match status" value="1"/>
</dbReference>
<protein>
    <submittedName>
        <fullName evidence="2">Methyltransferase</fullName>
    </submittedName>
</protein>
<dbReference type="PANTHER" id="PTHR45128:SF1">
    <property type="entry name" value="S-ADENOSYLMETHIONINE-DEPENDENT METHYLTRANSFERASE RV2258C"/>
    <property type="match status" value="1"/>
</dbReference>
<dbReference type="InterPro" id="IPR053173">
    <property type="entry name" value="SAM-binding_MTase"/>
</dbReference>
<dbReference type="Proteomes" id="UP000242188">
    <property type="component" value="Unassembled WGS sequence"/>
</dbReference>
<dbReference type="GO" id="GO:0032259">
    <property type="term" value="P:methylation"/>
    <property type="evidence" value="ECO:0007669"/>
    <property type="project" value="UniProtKB-KW"/>
</dbReference>
<accession>A0A210Q3M5</accession>
<name>A0A210Q3M5_MIZYE</name>
<dbReference type="OrthoDB" id="565050at2759"/>
<evidence type="ECO:0000259" key="1">
    <source>
        <dbReference type="Pfam" id="PF13847"/>
    </source>
</evidence>
<feature type="domain" description="Methyltransferase" evidence="1">
    <location>
        <begin position="161"/>
        <end position="279"/>
    </location>
</feature>
<dbReference type="InterPro" id="IPR025714">
    <property type="entry name" value="Methyltranfer_dom"/>
</dbReference>
<dbReference type="Pfam" id="PF13847">
    <property type="entry name" value="Methyltransf_31"/>
    <property type="match status" value="1"/>
</dbReference>
<dbReference type="InterPro" id="IPR029063">
    <property type="entry name" value="SAM-dependent_MTases_sf"/>
</dbReference>
<gene>
    <name evidence="2" type="ORF">KP79_PYT18734</name>
</gene>
<dbReference type="EMBL" id="NEDP02005138">
    <property type="protein sequence ID" value="OWF43315.1"/>
    <property type="molecule type" value="Genomic_DNA"/>
</dbReference>
<dbReference type="AlphaFoldDB" id="A0A210Q3M5"/>
<keyword evidence="2" id="KW-0489">Methyltransferase</keyword>
<dbReference type="GO" id="GO:0008168">
    <property type="term" value="F:methyltransferase activity"/>
    <property type="evidence" value="ECO:0007669"/>
    <property type="project" value="UniProtKB-KW"/>
</dbReference>
<comment type="caution">
    <text evidence="2">The sequence shown here is derived from an EMBL/GenBank/DDBJ whole genome shotgun (WGS) entry which is preliminary data.</text>
</comment>
<dbReference type="SUPFAM" id="SSF53335">
    <property type="entry name" value="S-adenosyl-L-methionine-dependent methyltransferases"/>
    <property type="match status" value="1"/>
</dbReference>
<sequence length="346" mass="37963">MSRQLYAALLKKATADPVVRSGMKLANRLNLFEAIAAKPMAPRELATSLHMKDRYIWELSQAMMATGVISMNSEGELAIPPDCVKDLLEATEKAEWEPHLLETLPILDKCFPEDGKAGYTLDEAPHVLELVNKVRSPHTPKLVAELIQNMQLYHPDKGAIKHVLDVGCGTGDITIPLAKGLEGVSVIGCDTSEKAIVTASKSCEGVKNLSFVKVDGGAYENAWMKKFDVVLLFDLLHDLPYPKQTMTDILKVLKDDGIIVILDPDVSSDPMNNVGNMHAANALTFSSFYCVPSSCCHHHSSALGVSWGTEQKERFLNEMGLTVTNRISLLGSIFFHTFVCVKTPLK</sequence>
<dbReference type="CDD" id="cd02440">
    <property type="entry name" value="AdoMet_MTases"/>
    <property type="match status" value="1"/>
</dbReference>
<proteinExistence type="predicted"/>
<organism evidence="2 3">
    <name type="scientific">Mizuhopecten yessoensis</name>
    <name type="common">Japanese scallop</name>
    <name type="synonym">Patinopecten yessoensis</name>
    <dbReference type="NCBI Taxonomy" id="6573"/>
    <lineage>
        <taxon>Eukaryota</taxon>
        <taxon>Metazoa</taxon>
        <taxon>Spiralia</taxon>
        <taxon>Lophotrochozoa</taxon>
        <taxon>Mollusca</taxon>
        <taxon>Bivalvia</taxon>
        <taxon>Autobranchia</taxon>
        <taxon>Pteriomorphia</taxon>
        <taxon>Pectinida</taxon>
        <taxon>Pectinoidea</taxon>
        <taxon>Pectinidae</taxon>
        <taxon>Mizuhopecten</taxon>
    </lineage>
</organism>
<keyword evidence="2" id="KW-0808">Transferase</keyword>
<dbReference type="Gene3D" id="3.40.50.150">
    <property type="entry name" value="Vaccinia Virus protein VP39"/>
    <property type="match status" value="1"/>
</dbReference>
<evidence type="ECO:0000313" key="3">
    <source>
        <dbReference type="Proteomes" id="UP000242188"/>
    </source>
</evidence>
<reference evidence="2 3" key="1">
    <citation type="journal article" date="2017" name="Nat. Ecol. Evol.">
        <title>Scallop genome provides insights into evolution of bilaterian karyotype and development.</title>
        <authorList>
            <person name="Wang S."/>
            <person name="Zhang J."/>
            <person name="Jiao W."/>
            <person name="Li J."/>
            <person name="Xun X."/>
            <person name="Sun Y."/>
            <person name="Guo X."/>
            <person name="Huan P."/>
            <person name="Dong B."/>
            <person name="Zhang L."/>
            <person name="Hu X."/>
            <person name="Sun X."/>
            <person name="Wang J."/>
            <person name="Zhao C."/>
            <person name="Wang Y."/>
            <person name="Wang D."/>
            <person name="Huang X."/>
            <person name="Wang R."/>
            <person name="Lv J."/>
            <person name="Li Y."/>
            <person name="Zhang Z."/>
            <person name="Liu B."/>
            <person name="Lu W."/>
            <person name="Hui Y."/>
            <person name="Liang J."/>
            <person name="Zhou Z."/>
            <person name="Hou R."/>
            <person name="Li X."/>
            <person name="Liu Y."/>
            <person name="Li H."/>
            <person name="Ning X."/>
            <person name="Lin Y."/>
            <person name="Zhao L."/>
            <person name="Xing Q."/>
            <person name="Dou J."/>
            <person name="Li Y."/>
            <person name="Mao J."/>
            <person name="Guo H."/>
            <person name="Dou H."/>
            <person name="Li T."/>
            <person name="Mu C."/>
            <person name="Jiang W."/>
            <person name="Fu Q."/>
            <person name="Fu X."/>
            <person name="Miao Y."/>
            <person name="Liu J."/>
            <person name="Yu Q."/>
            <person name="Li R."/>
            <person name="Liao H."/>
            <person name="Li X."/>
            <person name="Kong Y."/>
            <person name="Jiang Z."/>
            <person name="Chourrout D."/>
            <person name="Li R."/>
            <person name="Bao Z."/>
        </authorList>
    </citation>
    <scope>NUCLEOTIDE SEQUENCE [LARGE SCALE GENOMIC DNA]</scope>
    <source>
        <strain evidence="2 3">PY_sf001</strain>
    </source>
</reference>